<accession>A0A841EE37</accession>
<dbReference type="Proteomes" id="UP000524404">
    <property type="component" value="Unassembled WGS sequence"/>
</dbReference>
<evidence type="ECO:0000313" key="2">
    <source>
        <dbReference type="EMBL" id="MBB6002417.1"/>
    </source>
</evidence>
<name>A0A841EE37_9BACT</name>
<dbReference type="PANTHER" id="PTHR22916">
    <property type="entry name" value="GLYCOSYLTRANSFERASE"/>
    <property type="match status" value="1"/>
</dbReference>
<dbReference type="EMBL" id="JACHKT010000005">
    <property type="protein sequence ID" value="MBB6002417.1"/>
    <property type="molecule type" value="Genomic_DNA"/>
</dbReference>
<evidence type="ECO:0000259" key="1">
    <source>
        <dbReference type="Pfam" id="PF00535"/>
    </source>
</evidence>
<keyword evidence="3" id="KW-1185">Reference proteome</keyword>
<comment type="caution">
    <text evidence="2">The sequence shown here is derived from an EMBL/GenBank/DDBJ whole genome shotgun (WGS) entry which is preliminary data.</text>
</comment>
<proteinExistence type="predicted"/>
<reference evidence="2 3" key="1">
    <citation type="submission" date="2020-08" db="EMBL/GenBank/DDBJ databases">
        <title>Functional genomics of gut bacteria from endangered species of beetles.</title>
        <authorList>
            <person name="Carlos-Shanley C."/>
        </authorList>
    </citation>
    <scope>NUCLEOTIDE SEQUENCE [LARGE SCALE GENOMIC DNA]</scope>
    <source>
        <strain evidence="2 3">S00070</strain>
    </source>
</reference>
<evidence type="ECO:0000313" key="3">
    <source>
        <dbReference type="Proteomes" id="UP000524404"/>
    </source>
</evidence>
<dbReference type="InterPro" id="IPR001173">
    <property type="entry name" value="Glyco_trans_2-like"/>
</dbReference>
<dbReference type="AlphaFoldDB" id="A0A841EE37"/>
<dbReference type="Gene3D" id="3.90.550.10">
    <property type="entry name" value="Spore Coat Polysaccharide Biosynthesis Protein SpsA, Chain A"/>
    <property type="match status" value="1"/>
</dbReference>
<keyword evidence="2" id="KW-0808">Transferase</keyword>
<dbReference type="GO" id="GO:0016758">
    <property type="term" value="F:hexosyltransferase activity"/>
    <property type="evidence" value="ECO:0007669"/>
    <property type="project" value="UniProtKB-ARBA"/>
</dbReference>
<dbReference type="SUPFAM" id="SSF53448">
    <property type="entry name" value="Nucleotide-diphospho-sugar transferases"/>
    <property type="match status" value="1"/>
</dbReference>
<dbReference type="Pfam" id="PF00535">
    <property type="entry name" value="Glycos_transf_2"/>
    <property type="match status" value="1"/>
</dbReference>
<dbReference type="RefSeq" id="WP_184131364.1">
    <property type="nucleotide sequence ID" value="NZ_JACHKT010000005.1"/>
</dbReference>
<dbReference type="CDD" id="cd00761">
    <property type="entry name" value="Glyco_tranf_GTA_type"/>
    <property type="match status" value="1"/>
</dbReference>
<gene>
    <name evidence="2" type="ORF">HNP25_001069</name>
</gene>
<dbReference type="PANTHER" id="PTHR22916:SF3">
    <property type="entry name" value="UDP-GLCNAC:BETAGAL BETA-1,3-N-ACETYLGLUCOSAMINYLTRANSFERASE-LIKE PROTEIN 1"/>
    <property type="match status" value="1"/>
</dbReference>
<protein>
    <submittedName>
        <fullName evidence="2">Glycosyltransferase involved in cell wall biosynthesis</fullName>
    </submittedName>
</protein>
<dbReference type="InterPro" id="IPR029044">
    <property type="entry name" value="Nucleotide-diphossugar_trans"/>
</dbReference>
<sequence length="317" mass="37300">MVKQNNRLAIVIPAYKRKYLKETLDSLKNQTNQAFSLYIGDDNSPEDLWEVIKEFTNDLQIEYTKFDSNWGGKDLVSHWNRCLDLIKNEDWIWLFSDDDCMDTNCVEVFYNHINANPNHELIHFNVKVIDHISKEIPHYEQLNNFETFMSSKDFFKAKILGNIHSYVVEYVFHKKLLSKYGKFVNFDLAWCSDDATWIKFAQETGINTVKGAAVSWRLSGINISSKNEPAIVRRKLDAKLSYFIWVRLILGKLPLNKLHIIKWFFIELDEDKTLNFATKLRLAFKYSNHLWDIGTAIFATTYIVYKNVRIKMALLTK</sequence>
<feature type="domain" description="Glycosyltransferase 2-like" evidence="1">
    <location>
        <begin position="10"/>
        <end position="140"/>
    </location>
</feature>
<organism evidence="2 3">
    <name type="scientific">Arcicella rosea</name>
    <dbReference type="NCBI Taxonomy" id="502909"/>
    <lineage>
        <taxon>Bacteria</taxon>
        <taxon>Pseudomonadati</taxon>
        <taxon>Bacteroidota</taxon>
        <taxon>Cytophagia</taxon>
        <taxon>Cytophagales</taxon>
        <taxon>Flectobacillaceae</taxon>
        <taxon>Arcicella</taxon>
    </lineage>
</organism>